<feature type="binding site" description="axial binding residue" evidence="7">
    <location>
        <position position="978"/>
    </location>
    <ligand>
        <name>heme</name>
        <dbReference type="ChEBI" id="CHEBI:30413"/>
    </ligand>
    <ligandPart>
        <name>Fe</name>
        <dbReference type="ChEBI" id="CHEBI:18248"/>
    </ligandPart>
</feature>
<dbReference type="EMBL" id="JAAABM010000008">
    <property type="protein sequence ID" value="KAF7675568.1"/>
    <property type="molecule type" value="Genomic_DNA"/>
</dbReference>
<keyword evidence="7" id="KW-0349">Heme</keyword>
<keyword evidence="3 7" id="KW-0479">Metal-binding</keyword>
<keyword evidence="6" id="KW-0503">Monooxygenase</keyword>
<protein>
    <recommendedName>
        <fullName evidence="10">N-acetyltransferase domain-containing protein</fullName>
    </recommendedName>
</protein>
<evidence type="ECO:0000256" key="7">
    <source>
        <dbReference type="PIRSR" id="PIRSR602401-1"/>
    </source>
</evidence>
<dbReference type="CDD" id="cd11061">
    <property type="entry name" value="CYP67-like"/>
    <property type="match status" value="1"/>
</dbReference>
<reference evidence="11" key="2">
    <citation type="submission" date="2020-08" db="EMBL/GenBank/DDBJ databases">
        <title>Draft Genome Sequence of Cumin Blight Pathogen Alternaria burnsii.</title>
        <authorList>
            <person name="Feng Z."/>
        </authorList>
    </citation>
    <scope>NUCLEOTIDE SEQUENCE</scope>
    <source>
        <strain evidence="11">CBS107.38</strain>
    </source>
</reference>
<comment type="cofactor">
    <cofactor evidence="1 7">
        <name>heme</name>
        <dbReference type="ChEBI" id="CHEBI:30413"/>
    </cofactor>
</comment>
<keyword evidence="4" id="KW-0560">Oxidoreductase</keyword>
<comment type="caution">
    <text evidence="11">The sequence shown here is derived from an EMBL/GenBank/DDBJ whole genome shotgun (WGS) entry which is preliminary data.</text>
</comment>
<dbReference type="Gene3D" id="1.10.630.10">
    <property type="entry name" value="Cytochrome P450"/>
    <property type="match status" value="1"/>
</dbReference>
<dbReference type="InterPro" id="IPR000182">
    <property type="entry name" value="GNAT_dom"/>
</dbReference>
<keyword evidence="5 7" id="KW-0408">Iron</keyword>
<evidence type="ECO:0000256" key="5">
    <source>
        <dbReference type="ARBA" id="ARBA00023004"/>
    </source>
</evidence>
<dbReference type="RefSeq" id="XP_038785831.1">
    <property type="nucleotide sequence ID" value="XM_038931334.1"/>
</dbReference>
<dbReference type="PRINTS" id="PR00385">
    <property type="entry name" value="P450"/>
</dbReference>
<dbReference type="Gene3D" id="3.40.630.30">
    <property type="match status" value="1"/>
</dbReference>
<dbReference type="InterPro" id="IPR036396">
    <property type="entry name" value="Cyt_P450_sf"/>
</dbReference>
<evidence type="ECO:0000256" key="4">
    <source>
        <dbReference type="ARBA" id="ARBA00023002"/>
    </source>
</evidence>
<dbReference type="Pfam" id="PF00583">
    <property type="entry name" value="Acetyltransf_1"/>
    <property type="match status" value="1"/>
</dbReference>
<evidence type="ECO:0000256" key="2">
    <source>
        <dbReference type="ARBA" id="ARBA00010617"/>
    </source>
</evidence>
<dbReference type="GO" id="GO:0016747">
    <property type="term" value="F:acyltransferase activity, transferring groups other than amino-acyl groups"/>
    <property type="evidence" value="ECO:0007669"/>
    <property type="project" value="InterPro"/>
</dbReference>
<dbReference type="Proteomes" id="UP000596902">
    <property type="component" value="Unassembled WGS sequence"/>
</dbReference>
<dbReference type="GeneID" id="62204512"/>
<dbReference type="GO" id="GO:0016705">
    <property type="term" value="F:oxidoreductase activity, acting on paired donors, with incorporation or reduction of molecular oxygen"/>
    <property type="evidence" value="ECO:0007669"/>
    <property type="project" value="InterPro"/>
</dbReference>
<dbReference type="PANTHER" id="PTHR24305">
    <property type="entry name" value="CYTOCHROME P450"/>
    <property type="match status" value="1"/>
</dbReference>
<dbReference type="SUPFAM" id="SSF48264">
    <property type="entry name" value="Cytochrome P450"/>
    <property type="match status" value="1"/>
</dbReference>
<dbReference type="PROSITE" id="PS51186">
    <property type="entry name" value="GNAT"/>
    <property type="match status" value="1"/>
</dbReference>
<feature type="transmembrane region" description="Helical" evidence="9">
    <location>
        <begin position="504"/>
        <end position="522"/>
    </location>
</feature>
<dbReference type="SUPFAM" id="SSF55729">
    <property type="entry name" value="Acyl-CoA N-acyltransferases (Nat)"/>
    <property type="match status" value="1"/>
</dbReference>
<dbReference type="InterPro" id="IPR016181">
    <property type="entry name" value="Acyl_CoA_acyltransferase"/>
</dbReference>
<evidence type="ECO:0000256" key="9">
    <source>
        <dbReference type="SAM" id="Phobius"/>
    </source>
</evidence>
<dbReference type="InterPro" id="IPR002401">
    <property type="entry name" value="Cyt_P450_E_grp-I"/>
</dbReference>
<dbReference type="GO" id="GO:0005506">
    <property type="term" value="F:iron ion binding"/>
    <property type="evidence" value="ECO:0007669"/>
    <property type="project" value="InterPro"/>
</dbReference>
<sequence>MRHGKAELCGKEAKFRKCYIALKITSLPCNSDGTVKGQYTPRTNHHPLDTTIPRVGDNFFEDVLTSPVEELNPTSDRGASASASIFEDGTDVDSSPAHLGEGGSNYLRYTRSITRNKGKAAAQEAEPILNTASKTPSRHAGKNPPITRNADTALPVPAQRKRKRPIVTDEDDDYVDTLDEETVVSKRPAKRHMKSTIATSTVPAAKTKPGRLMKPAIHAPSNPATKRNTRRLTKKLRPVSMNAATFTETFQCRIHQLLQQKRTCFIIEDTIEIVAVELAVQEVLTSVRQSAERATMSQFELRAAGISDLSAIATVWTAAFFDDEIIGEIMHPHRKDYPDDVYWFLLRGIRERFLDWRHQFIVVTNNGKVVGAADWRRLGKGGESKELSVLDPRNLIAPVLKTYHFISLALFPNRAADPTRASFLDTAVANSEKYWTGQRTECWDLHVCGVHPDYQGKGVGKLLARWGVLEAQKEGEDVVASVLCGEKNRGFYGKAGMNVQMLDIHFVITFAAGILLHTTVFSRHFEWDRHAPNILTFACATFTATLVTIAISEDVSIKLSVAFTSAVAACFLSGFLCSMISYRLFLHPLKSFPGPTAARVTSLWVIKQNVPYLKLYVKLRSLHDQYGDFVRIRPRELSICHPDAIKDVHGPRNNIRKGEFYDQTYPSHTLQFMRDSDLHKRQRRYWDKAFHSTALQGYTPRLTRHYRLMADILSRHAASSTPIDASGAFLDLFFDVISDLTFGKSFETQSTNKRSPIVTGFLRKQKAVGFALLSMPLLHIARKLRISLKKQKSWEGWYDEALQLRMKMHIHEPDIYTYLSQSDGFQNNTLSEAKLAIVAGADTNAITMSNVCYLMCQHPGYQAELYKELSDLRSLDGIIDDHDLLNKPYLTGIINETLRLHPPVPSGLQRMTPAEGAIIAGRYIPGHINVTTPTYALHRDPRAFVQPNDFIPERWSSQPNLILRRDAFVPFGFGGYNCAGKPLAMMQLRMVVAMIFRRFTVSSATCKESSCQYFIDHQADCFTLHLEPLPLLFRENNTISKGQN</sequence>
<keyword evidence="12" id="KW-1185">Reference proteome</keyword>
<gene>
    <name evidence="11" type="ORF">GT037_006287</name>
</gene>
<keyword evidence="9" id="KW-0812">Transmembrane</keyword>
<feature type="transmembrane region" description="Helical" evidence="9">
    <location>
        <begin position="557"/>
        <end position="582"/>
    </location>
</feature>
<evidence type="ECO:0000259" key="10">
    <source>
        <dbReference type="PROSITE" id="PS51186"/>
    </source>
</evidence>
<feature type="domain" description="N-acetyltransferase" evidence="10">
    <location>
        <begin position="299"/>
        <end position="517"/>
    </location>
</feature>
<keyword evidence="9" id="KW-0472">Membrane</keyword>
<proteinExistence type="inferred from homology"/>
<feature type="region of interest" description="Disordered" evidence="8">
    <location>
        <begin position="118"/>
        <end position="154"/>
    </location>
</feature>
<dbReference type="Pfam" id="PF00067">
    <property type="entry name" value="p450"/>
    <property type="match status" value="1"/>
</dbReference>
<organism evidence="11 12">
    <name type="scientific">Alternaria burnsii</name>
    <dbReference type="NCBI Taxonomy" id="1187904"/>
    <lineage>
        <taxon>Eukaryota</taxon>
        <taxon>Fungi</taxon>
        <taxon>Dikarya</taxon>
        <taxon>Ascomycota</taxon>
        <taxon>Pezizomycotina</taxon>
        <taxon>Dothideomycetes</taxon>
        <taxon>Pleosporomycetidae</taxon>
        <taxon>Pleosporales</taxon>
        <taxon>Pleosporineae</taxon>
        <taxon>Pleosporaceae</taxon>
        <taxon>Alternaria</taxon>
        <taxon>Alternaria sect. Alternaria</taxon>
    </lineage>
</organism>
<comment type="similarity">
    <text evidence="2">Belongs to the cytochrome P450 family.</text>
</comment>
<dbReference type="PRINTS" id="PR00463">
    <property type="entry name" value="EP450I"/>
</dbReference>
<dbReference type="InterPro" id="IPR001128">
    <property type="entry name" value="Cyt_P450"/>
</dbReference>
<reference evidence="11" key="1">
    <citation type="submission" date="2020-01" db="EMBL/GenBank/DDBJ databases">
        <authorList>
            <person name="Feng Z.H.Z."/>
        </authorList>
    </citation>
    <scope>NUCLEOTIDE SEQUENCE</scope>
    <source>
        <strain evidence="11">CBS107.38</strain>
    </source>
</reference>
<feature type="transmembrane region" description="Helical" evidence="9">
    <location>
        <begin position="534"/>
        <end position="551"/>
    </location>
</feature>
<name>A0A8H7EER9_9PLEO</name>
<dbReference type="InterPro" id="IPR050121">
    <property type="entry name" value="Cytochrome_P450_monoxygenase"/>
</dbReference>
<evidence type="ECO:0000313" key="11">
    <source>
        <dbReference type="EMBL" id="KAF7675568.1"/>
    </source>
</evidence>
<evidence type="ECO:0000256" key="8">
    <source>
        <dbReference type="SAM" id="MobiDB-lite"/>
    </source>
</evidence>
<keyword evidence="9" id="KW-1133">Transmembrane helix</keyword>
<evidence type="ECO:0000313" key="12">
    <source>
        <dbReference type="Proteomes" id="UP000596902"/>
    </source>
</evidence>
<accession>A0A8H7EER9</accession>
<evidence type="ECO:0000256" key="1">
    <source>
        <dbReference type="ARBA" id="ARBA00001971"/>
    </source>
</evidence>
<evidence type="ECO:0000256" key="6">
    <source>
        <dbReference type="ARBA" id="ARBA00023033"/>
    </source>
</evidence>
<dbReference type="GO" id="GO:0004497">
    <property type="term" value="F:monooxygenase activity"/>
    <property type="evidence" value="ECO:0007669"/>
    <property type="project" value="UniProtKB-KW"/>
</dbReference>
<dbReference type="AlphaFoldDB" id="A0A8H7EER9"/>
<dbReference type="GO" id="GO:0020037">
    <property type="term" value="F:heme binding"/>
    <property type="evidence" value="ECO:0007669"/>
    <property type="project" value="InterPro"/>
</dbReference>
<evidence type="ECO:0000256" key="3">
    <source>
        <dbReference type="ARBA" id="ARBA00022723"/>
    </source>
</evidence>
<dbReference type="PANTHER" id="PTHR24305:SF187">
    <property type="entry name" value="P450, PUTATIVE (EUROFUNG)-RELATED"/>
    <property type="match status" value="1"/>
</dbReference>
<dbReference type="CDD" id="cd04301">
    <property type="entry name" value="NAT_SF"/>
    <property type="match status" value="1"/>
</dbReference>